<dbReference type="KEGG" id="dtl:H8F01_02815"/>
<proteinExistence type="predicted"/>
<protein>
    <submittedName>
        <fullName evidence="1">DUF899 domain-containing protein</fullName>
    </submittedName>
</protein>
<evidence type="ECO:0000313" key="2">
    <source>
        <dbReference type="Proteomes" id="UP000515873"/>
    </source>
</evidence>
<dbReference type="EMBL" id="CP060412">
    <property type="protein sequence ID" value="QNK02113.1"/>
    <property type="molecule type" value="Genomic_DNA"/>
</dbReference>
<dbReference type="Pfam" id="PF05988">
    <property type="entry name" value="DUF899"/>
    <property type="match status" value="1"/>
</dbReference>
<dbReference type="InterPro" id="IPR010296">
    <property type="entry name" value="DUF899_thioredox"/>
</dbReference>
<dbReference type="InterPro" id="IPR036249">
    <property type="entry name" value="Thioredoxin-like_sf"/>
</dbReference>
<dbReference type="AlphaFoldDB" id="A0A7G8Q5Q5"/>
<name>A0A7G8Q5Q5_9GAMM</name>
<sequence length="240" mass="26825">MSQASPVIPALLPVAELVQRNGSSFSGESPEYRHARNALLAEELELRRHIERVAEQRRALPPGPEAKGDYRFIGEHGPVDLAGLFGDRQTLVTYSYMFGPQRERPCPMCTSLLGAWNGEARDIQQRVALAVIARSPLERLAAFKQERGWKDLPLYSDHNGEFSRDYHAIADDGSDIPAFNVFTRRDGRIRLFWAGEMGMATADPGQDPRGAPDLMPIWTILDCVPEGRGTSWYPKLDYGS</sequence>
<dbReference type="RefSeq" id="WP_187057570.1">
    <property type="nucleotide sequence ID" value="NZ_CP060412.1"/>
</dbReference>
<keyword evidence="2" id="KW-1185">Reference proteome</keyword>
<organism evidence="1 2">
    <name type="scientific">Dyella telluris</name>
    <dbReference type="NCBI Taxonomy" id="2763498"/>
    <lineage>
        <taxon>Bacteria</taxon>
        <taxon>Pseudomonadati</taxon>
        <taxon>Pseudomonadota</taxon>
        <taxon>Gammaproteobacteria</taxon>
        <taxon>Lysobacterales</taxon>
        <taxon>Rhodanobacteraceae</taxon>
        <taxon>Dyella</taxon>
    </lineage>
</organism>
<dbReference type="Gene3D" id="3.40.30.10">
    <property type="entry name" value="Glutaredoxin"/>
    <property type="match status" value="1"/>
</dbReference>
<evidence type="ECO:0000313" key="1">
    <source>
        <dbReference type="EMBL" id="QNK02113.1"/>
    </source>
</evidence>
<dbReference type="SUPFAM" id="SSF52833">
    <property type="entry name" value="Thioredoxin-like"/>
    <property type="match status" value="1"/>
</dbReference>
<gene>
    <name evidence="1" type="ORF">H8F01_02815</name>
</gene>
<reference evidence="1 2" key="1">
    <citation type="submission" date="2020-08" db="EMBL/GenBank/DDBJ databases">
        <title>Dyella sp. G9 isolated from forest soil.</title>
        <authorList>
            <person name="Fu J."/>
            <person name="Qiu L."/>
        </authorList>
    </citation>
    <scope>NUCLEOTIDE SEQUENCE [LARGE SCALE GENOMIC DNA]</scope>
    <source>
        <strain evidence="1 2">G9</strain>
    </source>
</reference>
<dbReference type="Proteomes" id="UP000515873">
    <property type="component" value="Chromosome"/>
</dbReference>
<accession>A0A7G8Q5Q5</accession>